<name>E3BEA7_9VIBR</name>
<dbReference type="Proteomes" id="UP000002943">
    <property type="component" value="Unassembled WGS sequence"/>
</dbReference>
<comment type="caution">
    <text evidence="1">The sequence shown here is derived from an EMBL/GenBank/DDBJ whole genome shotgun (WGS) entry which is preliminary data.</text>
</comment>
<reference evidence="1 2" key="1">
    <citation type="journal article" date="2012" name="Int. J. Syst. Evol. Microbiol.">
        <title>Vibrio caribbeanicus sp. nov., isolated from the marine sponge Scleritoderma cyanea.</title>
        <authorList>
            <person name="Hoffmann M."/>
            <person name="Monday S.R."/>
            <person name="Allard M.W."/>
            <person name="Strain E.A."/>
            <person name="Whittaker P."/>
            <person name="Naum M."/>
            <person name="McCarthy P.J."/>
            <person name="Lopez J.V."/>
            <person name="Fischer M."/>
            <person name="Brown E.W."/>
        </authorList>
    </citation>
    <scope>NUCLEOTIDE SEQUENCE [LARGE SCALE GENOMIC DNA]</scope>
    <source>
        <strain evidence="1 2">ATCC BAA-2122</strain>
    </source>
</reference>
<evidence type="ECO:0000313" key="2">
    <source>
        <dbReference type="Proteomes" id="UP000002943"/>
    </source>
</evidence>
<sequence>MTINCVDITINKDIKNEYKRKKQTVKNDVQISLDNLNIV</sequence>
<evidence type="ECO:0000313" key="1">
    <source>
        <dbReference type="EMBL" id="EFP98524.1"/>
    </source>
</evidence>
<proteinExistence type="predicted"/>
<protein>
    <submittedName>
        <fullName evidence="1">Uncharacterized protein</fullName>
    </submittedName>
</protein>
<dbReference type="AlphaFoldDB" id="E3BEA7"/>
<dbReference type="EMBL" id="AEIU01000002">
    <property type="protein sequence ID" value="EFP98524.1"/>
    <property type="molecule type" value="Genomic_DNA"/>
</dbReference>
<gene>
    <name evidence="1" type="ORF">VIBC2010_08253</name>
</gene>
<organism evidence="1 2">
    <name type="scientific">Vibrio caribbeanicus ATCC BAA-2122</name>
    <dbReference type="NCBI Taxonomy" id="796620"/>
    <lineage>
        <taxon>Bacteria</taxon>
        <taxon>Pseudomonadati</taxon>
        <taxon>Pseudomonadota</taxon>
        <taxon>Gammaproteobacteria</taxon>
        <taxon>Vibrionales</taxon>
        <taxon>Vibrionaceae</taxon>
        <taxon>Vibrio</taxon>
    </lineage>
</organism>
<keyword evidence="2" id="KW-1185">Reference proteome</keyword>
<accession>E3BEA7</accession>